<dbReference type="Pfam" id="PF13409">
    <property type="entry name" value="GST_N_2"/>
    <property type="match status" value="1"/>
</dbReference>
<dbReference type="PROSITE" id="PS50404">
    <property type="entry name" value="GST_NTER"/>
    <property type="match status" value="1"/>
</dbReference>
<dbReference type="RefSeq" id="XP_025548251.1">
    <property type="nucleotide sequence ID" value="XM_025692030.1"/>
</dbReference>
<keyword evidence="4" id="KW-0808">Transferase</keyword>
<dbReference type="STRING" id="1450537.A0A395HMN4"/>
<protein>
    <submittedName>
        <fullName evidence="4">Putative glutathione S-transferase</fullName>
    </submittedName>
</protein>
<dbReference type="InterPro" id="IPR004045">
    <property type="entry name" value="Glutathione_S-Trfase_N"/>
</dbReference>
<feature type="domain" description="GST C-terminal" evidence="3">
    <location>
        <begin position="91"/>
        <end position="212"/>
    </location>
</feature>
<dbReference type="SUPFAM" id="SSF47616">
    <property type="entry name" value="GST C-terminal domain-like"/>
    <property type="match status" value="1"/>
</dbReference>
<evidence type="ECO:0000259" key="3">
    <source>
        <dbReference type="PROSITE" id="PS50405"/>
    </source>
</evidence>
<name>A0A395HMN4_ASPHC</name>
<dbReference type="Gene3D" id="3.40.30.10">
    <property type="entry name" value="Glutaredoxin"/>
    <property type="match status" value="1"/>
</dbReference>
<evidence type="ECO:0000259" key="2">
    <source>
        <dbReference type="PROSITE" id="PS50404"/>
    </source>
</evidence>
<dbReference type="Pfam" id="PF00043">
    <property type="entry name" value="GST_C"/>
    <property type="match status" value="1"/>
</dbReference>
<dbReference type="CDD" id="cd03046">
    <property type="entry name" value="GST_N_GTT1_like"/>
    <property type="match status" value="1"/>
</dbReference>
<dbReference type="Proteomes" id="UP000248961">
    <property type="component" value="Unassembled WGS sequence"/>
</dbReference>
<dbReference type="InterPro" id="IPR040079">
    <property type="entry name" value="Glutathione_S-Trfase"/>
</dbReference>
<dbReference type="SUPFAM" id="SSF52833">
    <property type="entry name" value="Thioredoxin-like"/>
    <property type="match status" value="1"/>
</dbReference>
<dbReference type="InterPro" id="IPR036249">
    <property type="entry name" value="Thioredoxin-like_sf"/>
</dbReference>
<feature type="domain" description="GST N-terminal" evidence="2">
    <location>
        <begin position="1"/>
        <end position="85"/>
    </location>
</feature>
<dbReference type="GeneID" id="37196319"/>
<dbReference type="OrthoDB" id="2309723at2759"/>
<evidence type="ECO:0000313" key="4">
    <source>
        <dbReference type="EMBL" id="RAL09097.1"/>
    </source>
</evidence>
<accession>A0A395HMN4</accession>
<dbReference type="SFLD" id="SFLDG00358">
    <property type="entry name" value="Main_(cytGST)"/>
    <property type="match status" value="1"/>
</dbReference>
<dbReference type="Gene3D" id="1.20.1050.10">
    <property type="match status" value="1"/>
</dbReference>
<dbReference type="SFLD" id="SFLDS00019">
    <property type="entry name" value="Glutathione_Transferase_(cytos"/>
    <property type="match status" value="1"/>
</dbReference>
<dbReference type="PANTHER" id="PTHR44051:SF9">
    <property type="entry name" value="GLUTATHIONE S-TRANSFERASE 1"/>
    <property type="match status" value="1"/>
</dbReference>
<sequence length="227" mass="25772">MSLTIHHLHQSSSERVIWLCEELSLPYTLKTYDRVPLLAPEEYKALHPAATSPIIQDITDNGEEITLAESGACIEYISHRHASGRLFLPPTHRCYPDFLFWWHWVNGTFQPTLGRAMMARMAGLGEENLMVRLGAERMRRALAMLDERLRAEEWLAGEEFSVADVMLVFSLTTMRYFFAYGLGEFEGILGYLGRVGSREAYRRAMERADPGMELVLGADAPLGKSLM</sequence>
<dbReference type="GO" id="GO:0016740">
    <property type="term" value="F:transferase activity"/>
    <property type="evidence" value="ECO:0007669"/>
    <property type="project" value="UniProtKB-KW"/>
</dbReference>
<dbReference type="PANTHER" id="PTHR44051">
    <property type="entry name" value="GLUTATHIONE S-TRANSFERASE-RELATED"/>
    <property type="match status" value="1"/>
</dbReference>
<organism evidence="4 5">
    <name type="scientific">Aspergillus homomorphus (strain CBS 101889)</name>
    <dbReference type="NCBI Taxonomy" id="1450537"/>
    <lineage>
        <taxon>Eukaryota</taxon>
        <taxon>Fungi</taxon>
        <taxon>Dikarya</taxon>
        <taxon>Ascomycota</taxon>
        <taxon>Pezizomycotina</taxon>
        <taxon>Eurotiomycetes</taxon>
        <taxon>Eurotiomycetidae</taxon>
        <taxon>Eurotiales</taxon>
        <taxon>Aspergillaceae</taxon>
        <taxon>Aspergillus</taxon>
        <taxon>Aspergillus subgen. Circumdati</taxon>
    </lineage>
</organism>
<dbReference type="AlphaFoldDB" id="A0A395HMN4"/>
<dbReference type="PROSITE" id="PS50405">
    <property type="entry name" value="GST_CTER"/>
    <property type="match status" value="1"/>
</dbReference>
<gene>
    <name evidence="4" type="ORF">BO97DRAFT_352628</name>
</gene>
<dbReference type="InterPro" id="IPR010987">
    <property type="entry name" value="Glutathione-S-Trfase_C-like"/>
</dbReference>
<comment type="similarity">
    <text evidence="1">Belongs to the GST superfamily.</text>
</comment>
<reference evidence="4 5" key="1">
    <citation type="submission" date="2018-02" db="EMBL/GenBank/DDBJ databases">
        <title>The genomes of Aspergillus section Nigri reveals drivers in fungal speciation.</title>
        <authorList>
            <consortium name="DOE Joint Genome Institute"/>
            <person name="Vesth T.C."/>
            <person name="Nybo J."/>
            <person name="Theobald S."/>
            <person name="Brandl J."/>
            <person name="Frisvad J.C."/>
            <person name="Nielsen K.F."/>
            <person name="Lyhne E.K."/>
            <person name="Kogle M.E."/>
            <person name="Kuo A."/>
            <person name="Riley R."/>
            <person name="Clum A."/>
            <person name="Nolan M."/>
            <person name="Lipzen A."/>
            <person name="Salamov A."/>
            <person name="Henrissat B."/>
            <person name="Wiebenga A."/>
            <person name="De vries R.P."/>
            <person name="Grigoriev I.V."/>
            <person name="Mortensen U.H."/>
            <person name="Andersen M.R."/>
            <person name="Baker S.E."/>
        </authorList>
    </citation>
    <scope>NUCLEOTIDE SEQUENCE [LARGE SCALE GENOMIC DNA]</scope>
    <source>
        <strain evidence="4 5">CBS 101889</strain>
    </source>
</reference>
<dbReference type="InterPro" id="IPR004046">
    <property type="entry name" value="GST_C"/>
</dbReference>
<dbReference type="InterPro" id="IPR036282">
    <property type="entry name" value="Glutathione-S-Trfase_C_sf"/>
</dbReference>
<evidence type="ECO:0000256" key="1">
    <source>
        <dbReference type="ARBA" id="ARBA00007409"/>
    </source>
</evidence>
<evidence type="ECO:0000313" key="5">
    <source>
        <dbReference type="Proteomes" id="UP000248961"/>
    </source>
</evidence>
<proteinExistence type="inferred from homology"/>
<dbReference type="SFLD" id="SFLDG01150">
    <property type="entry name" value="Main.1:_Beta-like"/>
    <property type="match status" value="1"/>
</dbReference>
<dbReference type="EMBL" id="KZ824307">
    <property type="protein sequence ID" value="RAL09097.1"/>
    <property type="molecule type" value="Genomic_DNA"/>
</dbReference>
<dbReference type="VEuPathDB" id="FungiDB:BO97DRAFT_352628"/>
<keyword evidence="5" id="KW-1185">Reference proteome</keyword>